<dbReference type="AlphaFoldDB" id="A0A7T8EFL0"/>
<dbReference type="GO" id="GO:0071111">
    <property type="term" value="F:cyclic-guanylate-specific phosphodiesterase activity"/>
    <property type="evidence" value="ECO:0007669"/>
    <property type="project" value="InterPro"/>
</dbReference>
<dbReference type="InterPro" id="IPR001789">
    <property type="entry name" value="Sig_transdc_resp-reg_receiver"/>
</dbReference>
<dbReference type="PANTHER" id="PTHR33121:SF70">
    <property type="entry name" value="SIGNALING PROTEIN YKOW"/>
    <property type="match status" value="1"/>
</dbReference>
<dbReference type="Gene3D" id="3.20.20.450">
    <property type="entry name" value="EAL domain"/>
    <property type="match status" value="1"/>
</dbReference>
<dbReference type="Pfam" id="PF00563">
    <property type="entry name" value="EAL"/>
    <property type="match status" value="1"/>
</dbReference>
<dbReference type="RefSeq" id="WP_167715604.1">
    <property type="nucleotide sequence ID" value="NZ_CP032664.1"/>
</dbReference>
<dbReference type="InterPro" id="IPR035919">
    <property type="entry name" value="EAL_sf"/>
</dbReference>
<dbReference type="SMART" id="SM00448">
    <property type="entry name" value="REC"/>
    <property type="match status" value="1"/>
</dbReference>
<gene>
    <name evidence="4" type="ORF">D7032_20815</name>
</gene>
<evidence type="ECO:0000259" key="2">
    <source>
        <dbReference type="PROSITE" id="PS50110"/>
    </source>
</evidence>
<dbReference type="SMART" id="SM00052">
    <property type="entry name" value="EAL"/>
    <property type="match status" value="1"/>
</dbReference>
<dbReference type="Gene3D" id="3.40.50.2300">
    <property type="match status" value="1"/>
</dbReference>
<dbReference type="InterPro" id="IPR050706">
    <property type="entry name" value="Cyclic-di-GMP_PDE-like"/>
</dbReference>
<reference evidence="4" key="1">
    <citation type="submission" date="2018-09" db="EMBL/GenBank/DDBJ databases">
        <title>Genome sequencing and analysis.</title>
        <authorList>
            <person name="Huang Y.-T."/>
        </authorList>
    </citation>
    <scope>NUCLEOTIDE SEQUENCE</scope>
    <source>
        <strain evidence="4">HIDE</strain>
    </source>
</reference>
<dbReference type="Pfam" id="PF00072">
    <property type="entry name" value="Response_reg"/>
    <property type="match status" value="1"/>
</dbReference>
<sequence>MSKVKVLILEDHPFQRTVLEHNLKSLACVGCVDVVSFGSATAAFSWLTQNREVDIVICDLMMAGTDGLSFLRQARTRFKIRAVALYSDVDRDLRRAVSQMVKLLGFQYLGDLAKSPTIENLSSMICRYRELNEPRQQSLEPERQTDWVSLNFKDFKDAVMDQQFVGFYQPKFHVSDLQIEGAEVLARWNHPVFGLLSPALFIEPLIRYGLLDEMFLQLFRQGIRLQKQLLEQDYRLSLAYNLDISQLNSTELVYQISKLIRDYKLPPKLVTIEITESGLISAPALNMENLIRLRMLGCELAIDDFGAAHSSLARLCELPFSQMKLDACFVAGLDTEPRCKAAISSVIALSDSLDMQLVIEGIETEAQLRLLQNLGCNLGQGFYFSKPLSEADFCKRFLNSQTLMLRG</sequence>
<evidence type="ECO:0000313" key="4">
    <source>
        <dbReference type="EMBL" id="QQO85494.1"/>
    </source>
</evidence>
<feature type="domain" description="EAL" evidence="3">
    <location>
        <begin position="148"/>
        <end position="401"/>
    </location>
</feature>
<evidence type="ECO:0000259" key="3">
    <source>
        <dbReference type="PROSITE" id="PS50883"/>
    </source>
</evidence>
<organism evidence="4">
    <name type="scientific">Shewanella algae</name>
    <dbReference type="NCBI Taxonomy" id="38313"/>
    <lineage>
        <taxon>Bacteria</taxon>
        <taxon>Pseudomonadati</taxon>
        <taxon>Pseudomonadota</taxon>
        <taxon>Gammaproteobacteria</taxon>
        <taxon>Alteromonadales</taxon>
        <taxon>Shewanellaceae</taxon>
        <taxon>Shewanella</taxon>
    </lineage>
</organism>
<evidence type="ECO:0000256" key="1">
    <source>
        <dbReference type="PROSITE-ProRule" id="PRU00169"/>
    </source>
</evidence>
<proteinExistence type="predicted"/>
<dbReference type="InterPro" id="IPR001633">
    <property type="entry name" value="EAL_dom"/>
</dbReference>
<dbReference type="EMBL" id="CP032664">
    <property type="protein sequence ID" value="QQO85494.1"/>
    <property type="molecule type" value="Genomic_DNA"/>
</dbReference>
<dbReference type="InterPro" id="IPR011006">
    <property type="entry name" value="CheY-like_superfamily"/>
</dbReference>
<feature type="modified residue" description="4-aspartylphosphate" evidence="1">
    <location>
        <position position="59"/>
    </location>
</feature>
<keyword evidence="1" id="KW-0597">Phosphoprotein</keyword>
<dbReference type="SUPFAM" id="SSF52172">
    <property type="entry name" value="CheY-like"/>
    <property type="match status" value="1"/>
</dbReference>
<dbReference type="SUPFAM" id="SSF141868">
    <property type="entry name" value="EAL domain-like"/>
    <property type="match status" value="1"/>
</dbReference>
<dbReference type="GO" id="GO:0000160">
    <property type="term" value="P:phosphorelay signal transduction system"/>
    <property type="evidence" value="ECO:0007669"/>
    <property type="project" value="InterPro"/>
</dbReference>
<accession>A0A7T8EFL0</accession>
<dbReference type="PROSITE" id="PS50883">
    <property type="entry name" value="EAL"/>
    <property type="match status" value="1"/>
</dbReference>
<dbReference type="PANTHER" id="PTHR33121">
    <property type="entry name" value="CYCLIC DI-GMP PHOSPHODIESTERASE PDEF"/>
    <property type="match status" value="1"/>
</dbReference>
<dbReference type="CDD" id="cd01948">
    <property type="entry name" value="EAL"/>
    <property type="match status" value="1"/>
</dbReference>
<feature type="domain" description="Response regulatory" evidence="2">
    <location>
        <begin position="5"/>
        <end position="129"/>
    </location>
</feature>
<protein>
    <submittedName>
        <fullName evidence="4">EAL domain-containing protein</fullName>
    </submittedName>
</protein>
<dbReference type="PROSITE" id="PS50110">
    <property type="entry name" value="RESPONSE_REGULATORY"/>
    <property type="match status" value="1"/>
</dbReference>
<name>A0A7T8EFL0_9GAMM</name>